<dbReference type="AlphaFoldDB" id="A0AAX3ELI5"/>
<sequence>MEGGPVTLVNTRELMNRATATGTGQGAFNVIHVETAEGLVGGAEAAGVPLILQISENCAKYHGGLEAIGLAALAIARTAAVPVAVHLDHAESEDLALEAVDLGFGSVMFDGAHLPYDWNVEVTRRVAAYAHQHGVYVEAELGEVGGKDGAHAPGVRTDPAEAEAFVAATGVDALAVAVGSSHAMTERRAVLDLDLITKLKSAVGKPLVLHGSSGVTDGTLVAAIAAGMTKINVSTHLNGFFTRAVREYLDANPAVVDSRKYIKAGRDALVLESARMLTLFAKAK</sequence>
<dbReference type="PANTHER" id="PTHR30304">
    <property type="entry name" value="D-TAGATOSE-1,6-BISPHOSPHATE ALDOLASE"/>
    <property type="match status" value="1"/>
</dbReference>
<reference evidence="3" key="1">
    <citation type="submission" date="2022-07" db="EMBL/GenBank/DDBJ databases">
        <authorList>
            <person name="Wu T."/>
        </authorList>
    </citation>
    <scope>NUCLEOTIDE SEQUENCE</scope>
    <source>
        <strain evidence="3">SD-1</strain>
    </source>
</reference>
<dbReference type="PANTHER" id="PTHR30304:SF0">
    <property type="entry name" value="D-TAGATOSE-1,6-BISPHOSPHATE ALDOLASE SUBUNIT GATY-RELATED"/>
    <property type="match status" value="1"/>
</dbReference>
<evidence type="ECO:0000313" key="3">
    <source>
        <dbReference type="EMBL" id="UYV98982.1"/>
    </source>
</evidence>
<accession>A0AAX3ELI5</accession>
<dbReference type="RefSeq" id="WP_069694474.1">
    <property type="nucleotide sequence ID" value="NZ_CP043010.1"/>
</dbReference>
<gene>
    <name evidence="3" type="ORF">NL394_07185</name>
</gene>
<dbReference type="PROSITE" id="PS00602">
    <property type="entry name" value="ALDOLASE_CLASS_II_1"/>
    <property type="match status" value="1"/>
</dbReference>
<evidence type="ECO:0000256" key="2">
    <source>
        <dbReference type="PIRSR" id="PIRSR001359-3"/>
    </source>
</evidence>
<dbReference type="EMBL" id="CP101185">
    <property type="protein sequence ID" value="UYV98982.1"/>
    <property type="molecule type" value="Genomic_DNA"/>
</dbReference>
<dbReference type="Pfam" id="PF01116">
    <property type="entry name" value="F_bP_aldolase"/>
    <property type="match status" value="1"/>
</dbReference>
<keyword evidence="4" id="KW-1185">Reference proteome</keyword>
<feature type="binding site" evidence="2">
    <location>
        <position position="110"/>
    </location>
    <ligand>
        <name>Zn(2+)</name>
        <dbReference type="ChEBI" id="CHEBI:29105"/>
        <label>2</label>
    </ligand>
</feature>
<dbReference type="InterPro" id="IPR013785">
    <property type="entry name" value="Aldolase_TIM"/>
</dbReference>
<dbReference type="GO" id="GO:0008270">
    <property type="term" value="F:zinc ion binding"/>
    <property type="evidence" value="ECO:0007669"/>
    <property type="project" value="InterPro"/>
</dbReference>
<evidence type="ECO:0000313" key="4">
    <source>
        <dbReference type="Proteomes" id="UP001163293"/>
    </source>
</evidence>
<dbReference type="InterPro" id="IPR000771">
    <property type="entry name" value="FBA_II"/>
</dbReference>
<organism evidence="3 4">
    <name type="scientific">Paenarthrobacter ureafaciens</name>
    <dbReference type="NCBI Taxonomy" id="37931"/>
    <lineage>
        <taxon>Bacteria</taxon>
        <taxon>Bacillati</taxon>
        <taxon>Actinomycetota</taxon>
        <taxon>Actinomycetes</taxon>
        <taxon>Micrococcales</taxon>
        <taxon>Micrococcaceae</taxon>
        <taxon>Paenarthrobacter</taxon>
    </lineage>
</organism>
<proteinExistence type="predicted"/>
<name>A0AAX3ELI5_PAEUR</name>
<dbReference type="Gene3D" id="3.20.20.70">
    <property type="entry name" value="Aldolase class I"/>
    <property type="match status" value="1"/>
</dbReference>
<feature type="active site" description="Proton donor" evidence="1">
    <location>
        <position position="88"/>
    </location>
</feature>
<dbReference type="SUPFAM" id="SSF51569">
    <property type="entry name" value="Aldolase"/>
    <property type="match status" value="1"/>
</dbReference>
<dbReference type="InterPro" id="IPR050246">
    <property type="entry name" value="Class_II_FBP_aldolase"/>
</dbReference>
<comment type="cofactor">
    <cofactor evidence="2">
        <name>Zn(2+)</name>
        <dbReference type="ChEBI" id="CHEBI:29105"/>
    </cofactor>
    <text evidence="2">Binds 2 Zn(2+) ions per subunit. One is catalytic and the other provides a structural contribution.</text>
</comment>
<dbReference type="GO" id="GO:0016832">
    <property type="term" value="F:aldehyde-lyase activity"/>
    <property type="evidence" value="ECO:0007669"/>
    <property type="project" value="InterPro"/>
</dbReference>
<feature type="binding site" evidence="2">
    <location>
        <position position="89"/>
    </location>
    <ligand>
        <name>Zn(2+)</name>
        <dbReference type="ChEBI" id="CHEBI:29105"/>
        <label>1</label>
        <note>catalytic</note>
    </ligand>
</feature>
<protein>
    <submittedName>
        <fullName evidence="3">Class II fructose-bisphosphate aldolase</fullName>
    </submittedName>
</protein>
<evidence type="ECO:0000256" key="1">
    <source>
        <dbReference type="PIRSR" id="PIRSR001359-1"/>
    </source>
</evidence>
<dbReference type="GO" id="GO:0005975">
    <property type="term" value="P:carbohydrate metabolic process"/>
    <property type="evidence" value="ECO:0007669"/>
    <property type="project" value="InterPro"/>
</dbReference>
<feature type="binding site" evidence="2">
    <location>
        <position position="140"/>
    </location>
    <ligand>
        <name>Zn(2+)</name>
        <dbReference type="ChEBI" id="CHEBI:29105"/>
        <label>2</label>
    </ligand>
</feature>
<dbReference type="Proteomes" id="UP001163293">
    <property type="component" value="Chromosome"/>
</dbReference>
<dbReference type="PIRSF" id="PIRSF001359">
    <property type="entry name" value="F_bP_aldolase_II"/>
    <property type="match status" value="1"/>
</dbReference>
<feature type="binding site" evidence="2">
    <location>
        <position position="210"/>
    </location>
    <ligand>
        <name>Zn(2+)</name>
        <dbReference type="ChEBI" id="CHEBI:29105"/>
        <label>1</label>
        <note>catalytic</note>
    </ligand>
</feature>
<dbReference type="CDD" id="cd00947">
    <property type="entry name" value="TBP_aldolase_IIB"/>
    <property type="match status" value="1"/>
</dbReference>
<keyword evidence="2" id="KW-0479">Metal-binding</keyword>
<keyword evidence="2" id="KW-0862">Zinc</keyword>
<feature type="binding site" evidence="2">
    <location>
        <position position="182"/>
    </location>
    <ligand>
        <name>Zn(2+)</name>
        <dbReference type="ChEBI" id="CHEBI:29105"/>
        <label>1</label>
        <note>catalytic</note>
    </ligand>
</feature>